<evidence type="ECO:0000259" key="8">
    <source>
        <dbReference type="Pfam" id="PF20946"/>
    </source>
</evidence>
<dbReference type="Proteomes" id="UP000478008">
    <property type="component" value="Unassembled WGS sequence"/>
</dbReference>
<evidence type="ECO:0000256" key="5">
    <source>
        <dbReference type="PROSITE-ProRule" id="PRU00221"/>
    </source>
</evidence>
<keyword evidence="4" id="KW-0539">Nucleus</keyword>
<dbReference type="AlphaFoldDB" id="A0A7D9CYL2"/>
<evidence type="ECO:0000256" key="6">
    <source>
        <dbReference type="SAM" id="MobiDB-lite"/>
    </source>
</evidence>
<feature type="region of interest" description="Disordered" evidence="6">
    <location>
        <begin position="364"/>
        <end position="480"/>
    </location>
</feature>
<dbReference type="EMBL" id="CABFWN010000004">
    <property type="protein sequence ID" value="VUG18894.1"/>
    <property type="molecule type" value="Genomic_DNA"/>
</dbReference>
<feature type="region of interest" description="Disordered" evidence="6">
    <location>
        <begin position="787"/>
        <end position="826"/>
    </location>
</feature>
<dbReference type="SUPFAM" id="SSF50978">
    <property type="entry name" value="WD40 repeat-like"/>
    <property type="match status" value="1"/>
</dbReference>
<dbReference type="InterPro" id="IPR001680">
    <property type="entry name" value="WD40_rpt"/>
</dbReference>
<dbReference type="PROSITE" id="PS50082">
    <property type="entry name" value="WD_REPEATS_2"/>
    <property type="match status" value="1"/>
</dbReference>
<dbReference type="InterPro" id="IPR019775">
    <property type="entry name" value="WD40_repeat_CS"/>
</dbReference>
<dbReference type="InterPro" id="IPR048591">
    <property type="entry name" value="WDHD1/CFT4_hel"/>
</dbReference>
<evidence type="ECO:0000313" key="10">
    <source>
        <dbReference type="Proteomes" id="UP000478008"/>
    </source>
</evidence>
<proteinExistence type="predicted"/>
<organism evidence="9 10">
    <name type="scientific">Dekkera bruxellensis</name>
    <name type="common">Brettanomyces custersii</name>
    <dbReference type="NCBI Taxonomy" id="5007"/>
    <lineage>
        <taxon>Eukaryota</taxon>
        <taxon>Fungi</taxon>
        <taxon>Dikarya</taxon>
        <taxon>Ascomycota</taxon>
        <taxon>Saccharomycotina</taxon>
        <taxon>Pichiomycetes</taxon>
        <taxon>Pichiales</taxon>
        <taxon>Pichiaceae</taxon>
        <taxon>Brettanomyces</taxon>
    </lineage>
</organism>
<dbReference type="InterPro" id="IPR015943">
    <property type="entry name" value="WD40/YVTN_repeat-like_dom_sf"/>
</dbReference>
<feature type="domain" description="WDHD1/CFT4 second beta-propeller" evidence="7">
    <location>
        <begin position="497"/>
        <end position="792"/>
    </location>
</feature>
<dbReference type="Gene3D" id="2.130.10.10">
    <property type="entry name" value="YVTN repeat-like/Quinoprotein amine dehydrogenase"/>
    <property type="match status" value="2"/>
</dbReference>
<dbReference type="GO" id="GO:0006261">
    <property type="term" value="P:DNA-templated DNA replication"/>
    <property type="evidence" value="ECO:0007669"/>
    <property type="project" value="TreeGrafter"/>
</dbReference>
<keyword evidence="2 5" id="KW-0853">WD repeat</keyword>
<dbReference type="PROSITE" id="PS50294">
    <property type="entry name" value="WD_REPEATS_REGION"/>
    <property type="match status" value="1"/>
</dbReference>
<gene>
    <name evidence="9" type="ORF">DEBR0S4_05116G</name>
</gene>
<dbReference type="SMART" id="SM00320">
    <property type="entry name" value="WD40"/>
    <property type="match status" value="3"/>
</dbReference>
<dbReference type="Pfam" id="PF00400">
    <property type="entry name" value="WD40"/>
    <property type="match status" value="1"/>
</dbReference>
<comment type="subcellular location">
    <subcellularLocation>
        <location evidence="1">Nucleus</location>
    </subcellularLocation>
</comment>
<keyword evidence="3" id="KW-0677">Repeat</keyword>
<protein>
    <submittedName>
        <fullName evidence="9">DEBR0S4_05116g1_1</fullName>
    </submittedName>
</protein>
<evidence type="ECO:0000256" key="2">
    <source>
        <dbReference type="ARBA" id="ARBA00022574"/>
    </source>
</evidence>
<dbReference type="PROSITE" id="PS00678">
    <property type="entry name" value="WD_REPEATS_1"/>
    <property type="match status" value="1"/>
</dbReference>
<dbReference type="Pfam" id="PF20946">
    <property type="entry name" value="Ctf4_C"/>
    <property type="match status" value="1"/>
</dbReference>
<dbReference type="GO" id="GO:0003682">
    <property type="term" value="F:chromatin binding"/>
    <property type="evidence" value="ECO:0007669"/>
    <property type="project" value="TreeGrafter"/>
</dbReference>
<dbReference type="PANTHER" id="PTHR19932:SF10">
    <property type="entry name" value="WD REPEAT AND HMG-BOX DNA-BINDING PROTEIN 1"/>
    <property type="match status" value="1"/>
</dbReference>
<name>A0A7D9CYL2_DEKBR</name>
<dbReference type="Pfam" id="PF12341">
    <property type="entry name" value="Mcl1_mid"/>
    <property type="match status" value="1"/>
</dbReference>
<reference evidence="9 10" key="1">
    <citation type="submission" date="2019-07" db="EMBL/GenBank/DDBJ databases">
        <authorList>
            <person name="Friedrich A."/>
            <person name="Schacherer J."/>
        </authorList>
    </citation>
    <scope>NUCLEOTIDE SEQUENCE [LARGE SCALE GENOMIC DNA]</scope>
</reference>
<sequence>MANEADEENIMKVFVSGGNTQVVHFRDSDHLYACSNGIVKIFDQNRPDLEPEVMDIAGGMRSFEVGPAGRALVASQSGECKMYDLKAQKETATLQRSPLGMTSAVFTHSGTMALCGGLEGKLWLVDMQGEEHQVKNTTSAGDQIFGISYNNVGDLAAISLANGDLAVYSYTAVEPRLVHTFSTLLVAKKALGGGQNGEKAAGELFGEGGGEDAFDDDLEADILQAKDGKVPQEAEMEGLATVRPDWHPDGDLLAIPTRTREIAVFDRADFSSPAFKFPARNAHRGPVVDVRWSPDGKLLASVGLDKRLKVWNLEKKRQVMARELPMLPSSLTWGRSSAEVVVGMTSGNVAWYSVGDNAGMVLSEAEEEEGEDELHREEGEGEGEGEGDEEDDEEGGKDEAAEYGKDTKIADFTKDTPPDTKSTTKESKNAEEASENEGGLFGDSEDDFIVDDDGAGYTESRRGVEEAGSGKMRPAKRRKLQGEHGGSLQALAGIPGPYSPGCTPWASGRRYMTMNPVGYAWSVSQDGYNTVTVTFFDRSMQKEYHFRDFDGLDVASMDADGILLASSGVGEHQGGQKRPRGMVEACILYKKHDQSRGWRRKVGLQPGEFITAVSLGPSAAFVCTSRGYVRRYSLFGRLERLEKLPPVLACISSPKYLFTVIYNSPYSLGFNLQSLDGRYLQRNESLPVCGAGLAPQMHPIRGLFFSSDGDPCVVGQDNVVLVLSRWRDPLQACWMPVLDAKAGLARISAGSGVSAWPLGLFGDKFCFVAIRSSRYPTFPLALPSEMPVRVPVGEGDGEEDSEDENSKDNSKDNGKDNGKNDNSPEEELMRTIVQAELLNDAISNDDVEDETAEERLAALSVRYDAALLRQVGQSCNRGDILDAFYLVTKLRDDRALAAAAKMAERLELAGLVDKINRLRETRMQIEGE</sequence>
<dbReference type="GO" id="GO:0000278">
    <property type="term" value="P:mitotic cell cycle"/>
    <property type="evidence" value="ECO:0007669"/>
    <property type="project" value="TreeGrafter"/>
</dbReference>
<accession>A0A7D9CYL2</accession>
<dbReference type="InterPro" id="IPR022100">
    <property type="entry name" value="WDHD1/CFT4_beta-prop_2nd"/>
</dbReference>
<feature type="compositionally biased region" description="Basic and acidic residues" evidence="6">
    <location>
        <begin position="397"/>
        <end position="431"/>
    </location>
</feature>
<dbReference type="PANTHER" id="PTHR19932">
    <property type="entry name" value="WD REPEAT AND HMG-BOX DNA BINDING PROTEIN"/>
    <property type="match status" value="1"/>
</dbReference>
<keyword evidence="10" id="KW-1185">Reference proteome</keyword>
<evidence type="ECO:0000313" key="9">
    <source>
        <dbReference type="EMBL" id="VUG18894.1"/>
    </source>
</evidence>
<feature type="compositionally biased region" description="Acidic residues" evidence="6">
    <location>
        <begin position="443"/>
        <end position="454"/>
    </location>
</feature>
<evidence type="ECO:0000256" key="3">
    <source>
        <dbReference type="ARBA" id="ARBA00022737"/>
    </source>
</evidence>
<evidence type="ECO:0000256" key="1">
    <source>
        <dbReference type="ARBA" id="ARBA00004123"/>
    </source>
</evidence>
<dbReference type="GO" id="GO:0006281">
    <property type="term" value="P:DNA repair"/>
    <property type="evidence" value="ECO:0007669"/>
    <property type="project" value="TreeGrafter"/>
</dbReference>
<dbReference type="GO" id="GO:0043596">
    <property type="term" value="C:nuclear replication fork"/>
    <property type="evidence" value="ECO:0007669"/>
    <property type="project" value="TreeGrafter"/>
</dbReference>
<feature type="repeat" description="WD" evidence="5">
    <location>
        <begin position="280"/>
        <end position="321"/>
    </location>
</feature>
<feature type="compositionally biased region" description="Acidic residues" evidence="6">
    <location>
        <begin position="379"/>
        <end position="396"/>
    </location>
</feature>
<evidence type="ECO:0000256" key="4">
    <source>
        <dbReference type="ARBA" id="ARBA00023242"/>
    </source>
</evidence>
<feature type="domain" description="WDHD1/CFT4 helical bundle" evidence="8">
    <location>
        <begin position="824"/>
        <end position="924"/>
    </location>
</feature>
<dbReference type="InterPro" id="IPR036322">
    <property type="entry name" value="WD40_repeat_dom_sf"/>
</dbReference>
<evidence type="ECO:0000259" key="7">
    <source>
        <dbReference type="Pfam" id="PF12341"/>
    </source>
</evidence>
<feature type="compositionally biased region" description="Basic and acidic residues" evidence="6">
    <location>
        <begin position="804"/>
        <end position="819"/>
    </location>
</feature>